<evidence type="ECO:0000313" key="2">
    <source>
        <dbReference type="EMBL" id="MCK9800108.1"/>
    </source>
</evidence>
<protein>
    <submittedName>
        <fullName evidence="2">Uncharacterized protein</fullName>
    </submittedName>
</protein>
<dbReference type="Proteomes" id="UP001155059">
    <property type="component" value="Unassembled WGS sequence"/>
</dbReference>
<name>A0A9X2C851_9PSED</name>
<dbReference type="AlphaFoldDB" id="A0A9X2C851"/>
<comment type="caution">
    <text evidence="2">The sequence shown here is derived from an EMBL/GenBank/DDBJ whole genome shotgun (WGS) entry which is preliminary data.</text>
</comment>
<accession>A0A9X2C851</accession>
<sequence length="83" mass="9629">MNDKNIYAGSHPVNRLENQAWLANHSAQQLDRHPAPERRQRPARHRQLLKRLAWLGASTTVMLALVTWGFHSRFGLLLLLLLR</sequence>
<reference evidence="2 3" key="1">
    <citation type="journal article" date="2022" name="Int. J. Syst. Evol. Microbiol.">
        <title>Pseudomonas aegrilactucae sp. nov. and Pseudomonas morbosilactucae sp. nov., pathogens causing bacterial rot of lettuce in Japan.</title>
        <authorList>
            <person name="Sawada H."/>
            <person name="Fujikawa T."/>
            <person name="Satou M."/>
        </authorList>
    </citation>
    <scope>NUCLEOTIDE SEQUENCE [LARGE SCALE GENOMIC DNA]</scope>
    <source>
        <strain evidence="2 3">MAFF 302030</strain>
    </source>
</reference>
<organism evidence="2 3">
    <name type="scientific">Pseudomonas morbosilactucae</name>
    <dbReference type="NCBI Taxonomy" id="2938197"/>
    <lineage>
        <taxon>Bacteria</taxon>
        <taxon>Pseudomonadati</taxon>
        <taxon>Pseudomonadota</taxon>
        <taxon>Gammaproteobacteria</taxon>
        <taxon>Pseudomonadales</taxon>
        <taxon>Pseudomonadaceae</taxon>
        <taxon>Pseudomonas</taxon>
    </lineage>
</organism>
<dbReference type="EMBL" id="JALQCW010000058">
    <property type="protein sequence ID" value="MCK9800108.1"/>
    <property type="molecule type" value="Genomic_DNA"/>
</dbReference>
<keyword evidence="1" id="KW-1133">Transmembrane helix</keyword>
<gene>
    <name evidence="2" type="ORF">M1B34_21010</name>
</gene>
<keyword evidence="1" id="KW-0812">Transmembrane</keyword>
<feature type="transmembrane region" description="Helical" evidence="1">
    <location>
        <begin position="48"/>
        <end position="70"/>
    </location>
</feature>
<dbReference type="RefSeq" id="WP_123328201.1">
    <property type="nucleotide sequence ID" value="NZ_JALQCW010000058.1"/>
</dbReference>
<keyword evidence="1" id="KW-0472">Membrane</keyword>
<evidence type="ECO:0000313" key="3">
    <source>
        <dbReference type="Proteomes" id="UP001155059"/>
    </source>
</evidence>
<proteinExistence type="predicted"/>
<reference evidence="2 3" key="2">
    <citation type="journal article" date="2023" name="Plant Pathol.">
        <title>Dismantling and reorganizing Pseudomonas marginalis sensu#lato.</title>
        <authorList>
            <person name="Sawada H."/>
            <person name="Fujikawa T."/>
            <person name="Satou M."/>
        </authorList>
    </citation>
    <scope>NUCLEOTIDE SEQUENCE [LARGE SCALE GENOMIC DNA]</scope>
    <source>
        <strain evidence="2 3">MAFF 302030</strain>
    </source>
</reference>
<evidence type="ECO:0000256" key="1">
    <source>
        <dbReference type="SAM" id="Phobius"/>
    </source>
</evidence>